<dbReference type="AlphaFoldDB" id="A0A9P6CEH4"/>
<reference evidence="2" key="1">
    <citation type="submission" date="2020-11" db="EMBL/GenBank/DDBJ databases">
        <authorList>
            <consortium name="DOE Joint Genome Institute"/>
            <person name="Ahrendt S."/>
            <person name="Riley R."/>
            <person name="Andreopoulos W."/>
            <person name="Labutti K."/>
            <person name="Pangilinan J."/>
            <person name="Ruiz-Duenas F.J."/>
            <person name="Barrasa J.M."/>
            <person name="Sanchez-Garcia M."/>
            <person name="Camarero S."/>
            <person name="Miyauchi S."/>
            <person name="Serrano A."/>
            <person name="Linde D."/>
            <person name="Babiker R."/>
            <person name="Drula E."/>
            <person name="Ayuso-Fernandez I."/>
            <person name="Pacheco R."/>
            <person name="Padilla G."/>
            <person name="Ferreira P."/>
            <person name="Barriuso J."/>
            <person name="Kellner H."/>
            <person name="Castanera R."/>
            <person name="Alfaro M."/>
            <person name="Ramirez L."/>
            <person name="Pisabarro A.G."/>
            <person name="Kuo A."/>
            <person name="Tritt A."/>
            <person name="Lipzen A."/>
            <person name="He G."/>
            <person name="Yan M."/>
            <person name="Ng V."/>
            <person name="Cullen D."/>
            <person name="Martin F."/>
            <person name="Rosso M.-N."/>
            <person name="Henrissat B."/>
            <person name="Hibbett D."/>
            <person name="Martinez A.T."/>
            <person name="Grigoriev I.V."/>
        </authorList>
    </citation>
    <scope>NUCLEOTIDE SEQUENCE</scope>
    <source>
        <strain evidence="2">CBS 247.69</strain>
    </source>
</reference>
<gene>
    <name evidence="2" type="ORF">BDZ94DRAFT_1271648</name>
</gene>
<protein>
    <submittedName>
        <fullName evidence="2">Uncharacterized protein</fullName>
    </submittedName>
</protein>
<accession>A0A9P6CEH4</accession>
<feature type="transmembrane region" description="Helical" evidence="1">
    <location>
        <begin position="20"/>
        <end position="43"/>
    </location>
</feature>
<sequence>MLPLWLAREPLRDLSVQVIVVSPFLFFFLSCFCCLSAHILYSYPITIPHPPTIMLRRSHIVIMLSPLLIAKLPAPPPGRV</sequence>
<dbReference type="EMBL" id="MU150351">
    <property type="protein sequence ID" value="KAF9458034.1"/>
    <property type="molecule type" value="Genomic_DNA"/>
</dbReference>
<organism evidence="2 3">
    <name type="scientific">Collybia nuda</name>
    <dbReference type="NCBI Taxonomy" id="64659"/>
    <lineage>
        <taxon>Eukaryota</taxon>
        <taxon>Fungi</taxon>
        <taxon>Dikarya</taxon>
        <taxon>Basidiomycota</taxon>
        <taxon>Agaricomycotina</taxon>
        <taxon>Agaricomycetes</taxon>
        <taxon>Agaricomycetidae</taxon>
        <taxon>Agaricales</taxon>
        <taxon>Tricholomatineae</taxon>
        <taxon>Clitocybaceae</taxon>
        <taxon>Collybia</taxon>
    </lineage>
</organism>
<keyword evidence="1" id="KW-1133">Transmembrane helix</keyword>
<proteinExistence type="predicted"/>
<evidence type="ECO:0000313" key="3">
    <source>
        <dbReference type="Proteomes" id="UP000807353"/>
    </source>
</evidence>
<keyword evidence="1" id="KW-0472">Membrane</keyword>
<name>A0A9P6CEH4_9AGAR</name>
<comment type="caution">
    <text evidence="2">The sequence shown here is derived from an EMBL/GenBank/DDBJ whole genome shotgun (WGS) entry which is preliminary data.</text>
</comment>
<evidence type="ECO:0000256" key="1">
    <source>
        <dbReference type="SAM" id="Phobius"/>
    </source>
</evidence>
<keyword evidence="3" id="KW-1185">Reference proteome</keyword>
<dbReference type="Proteomes" id="UP000807353">
    <property type="component" value="Unassembled WGS sequence"/>
</dbReference>
<keyword evidence="1" id="KW-0812">Transmembrane</keyword>
<evidence type="ECO:0000313" key="2">
    <source>
        <dbReference type="EMBL" id="KAF9458034.1"/>
    </source>
</evidence>